<dbReference type="PROSITE" id="PS00868">
    <property type="entry name" value="CYS_MET_METAB_PP"/>
    <property type="match status" value="1"/>
</dbReference>
<dbReference type="FunFam" id="3.90.1150.10:FF:000008">
    <property type="entry name" value="Cystathionine gamma-synthase"/>
    <property type="match status" value="1"/>
</dbReference>
<dbReference type="GO" id="GO:0019346">
    <property type="term" value="P:transsulfuration"/>
    <property type="evidence" value="ECO:0007669"/>
    <property type="project" value="InterPro"/>
</dbReference>
<sequence length="398" mass="43337">MASQSSSSADGFLSQPKGFSTKAIHVGQDADQWNSRAVVPPISMSTTFKQSGPAQHAGFEYGRSGNPTRDVLERCLASLDNGKFGLTFASGLGATTTVITMLKGGDHVVAGDDLYGGTNRLLRNVAIKMGIEIDFVDLTNLEKVEQAIKPTTKLFWMETPTNPLLKVVDIKAVSEIAHKRPGIVVVVDNTFLSAYLQRPLDLGADVVMYSLTKYMNGHSDVIMGAMVTSDEQIYERLKFLQNATGIVPSPFDCYLVNRSLKTLALRMERHKSNSLAVAKFLEGHPKVERVLHPGLPSHPQHELAKRQTYGHSGIMSFYIRGGLEEASVFLKALHVFTLAESLGGYESLAELPSVMTHASVPLEQRVVLGITDGLVRLSVGLEDSDDLIADLKQALEKV</sequence>
<dbReference type="InterPro" id="IPR000277">
    <property type="entry name" value="Cys/Met-Metab_PyrdxlP-dep_enz"/>
</dbReference>
<keyword evidence="6" id="KW-0028">Amino-acid biosynthesis</keyword>
<dbReference type="FunFam" id="3.40.640.10:FF:000009">
    <property type="entry name" value="Cystathionine gamma-synthase homolog"/>
    <property type="match status" value="1"/>
</dbReference>
<name>A0A182FKJ4_ANOAL</name>
<dbReference type="InterPro" id="IPR015422">
    <property type="entry name" value="PyrdxlP-dep_Trfase_small"/>
</dbReference>
<evidence type="ECO:0000313" key="10">
    <source>
        <dbReference type="Proteomes" id="UP000069272"/>
    </source>
</evidence>
<dbReference type="GO" id="GO:0019343">
    <property type="term" value="P:cysteine biosynthetic process via cystathionine"/>
    <property type="evidence" value="ECO:0007669"/>
    <property type="project" value="TreeGrafter"/>
</dbReference>
<dbReference type="InterPro" id="IPR015424">
    <property type="entry name" value="PyrdxlP-dep_Trfase"/>
</dbReference>
<dbReference type="Gene3D" id="3.90.1150.10">
    <property type="entry name" value="Aspartate Aminotransferase, domain 1"/>
    <property type="match status" value="1"/>
</dbReference>
<evidence type="ECO:0000256" key="6">
    <source>
        <dbReference type="ARBA" id="ARBA00023192"/>
    </source>
</evidence>
<dbReference type="EC" id="4.4.1.1" evidence="4"/>
<dbReference type="AlphaFoldDB" id="A0A182FKJ4"/>
<keyword evidence="5 8" id="KW-0663">Pyridoxal phosphate</keyword>
<keyword evidence="10" id="KW-1185">Reference proteome</keyword>
<reference evidence="9 10" key="1">
    <citation type="journal article" date="2017" name="G3 (Bethesda)">
        <title>The Physical Genome Mapping of Anopheles albimanus Corrected Scaffold Misassemblies and Identified Interarm Rearrangements in Genus Anopheles.</title>
        <authorList>
            <person name="Artemov G.N."/>
            <person name="Peery A.N."/>
            <person name="Jiang X."/>
            <person name="Tu Z."/>
            <person name="Stegniy V.N."/>
            <person name="Sharakhova M.V."/>
            <person name="Sharakhov I.V."/>
        </authorList>
    </citation>
    <scope>NUCLEOTIDE SEQUENCE [LARGE SCALE GENOMIC DNA]</scope>
    <source>
        <strain evidence="9 10">ALBI9_A</strain>
    </source>
</reference>
<organism evidence="9 10">
    <name type="scientific">Anopheles albimanus</name>
    <name type="common">New world malaria mosquito</name>
    <dbReference type="NCBI Taxonomy" id="7167"/>
    <lineage>
        <taxon>Eukaryota</taxon>
        <taxon>Metazoa</taxon>
        <taxon>Ecdysozoa</taxon>
        <taxon>Arthropoda</taxon>
        <taxon>Hexapoda</taxon>
        <taxon>Insecta</taxon>
        <taxon>Pterygota</taxon>
        <taxon>Neoptera</taxon>
        <taxon>Endopterygota</taxon>
        <taxon>Diptera</taxon>
        <taxon>Nematocera</taxon>
        <taxon>Culicoidea</taxon>
        <taxon>Culicidae</taxon>
        <taxon>Anophelinae</taxon>
        <taxon>Anopheles</taxon>
    </lineage>
</organism>
<evidence type="ECO:0000256" key="2">
    <source>
        <dbReference type="ARBA" id="ARBA00005038"/>
    </source>
</evidence>
<evidence type="ECO:0000256" key="7">
    <source>
        <dbReference type="ARBA" id="ARBA00029853"/>
    </source>
</evidence>
<evidence type="ECO:0000256" key="3">
    <source>
        <dbReference type="ARBA" id="ARBA00009077"/>
    </source>
</evidence>
<dbReference type="InterPro" id="IPR054542">
    <property type="entry name" value="Cys_met_metab_PP"/>
</dbReference>
<dbReference type="Proteomes" id="UP000069272">
    <property type="component" value="Chromosome 3R"/>
</dbReference>
<dbReference type="RefSeq" id="XP_035787759.1">
    <property type="nucleotide sequence ID" value="XM_035931866.1"/>
</dbReference>
<dbReference type="GO" id="GO:0004123">
    <property type="term" value="F:cystathionine gamma-lyase activity"/>
    <property type="evidence" value="ECO:0007669"/>
    <property type="project" value="TreeGrafter"/>
</dbReference>
<comment type="cofactor">
    <cofactor evidence="1 8">
        <name>pyridoxal 5'-phosphate</name>
        <dbReference type="ChEBI" id="CHEBI:597326"/>
    </cofactor>
</comment>
<dbReference type="PANTHER" id="PTHR11808:SF15">
    <property type="entry name" value="CYSTATHIONINE GAMMA-LYASE"/>
    <property type="match status" value="1"/>
</dbReference>
<dbReference type="KEGG" id="aali:118464464"/>
<evidence type="ECO:0000256" key="4">
    <source>
        <dbReference type="ARBA" id="ARBA00012085"/>
    </source>
</evidence>
<dbReference type="PANTHER" id="PTHR11808">
    <property type="entry name" value="TRANS-SULFURATION ENZYME FAMILY MEMBER"/>
    <property type="match status" value="1"/>
</dbReference>
<dbReference type="VEuPathDB" id="VectorBase:AALB20_032058"/>
<evidence type="ECO:0000256" key="8">
    <source>
        <dbReference type="RuleBase" id="RU362118"/>
    </source>
</evidence>
<accession>A0A182FKJ4</accession>
<comment type="pathway">
    <text evidence="2">Amino-acid biosynthesis; L-cysteine biosynthesis; L-cysteine from L-homocysteine and L-serine: step 2/2.</text>
</comment>
<dbReference type="CTD" id="1491"/>
<dbReference type="PIRSF" id="PIRSF001434">
    <property type="entry name" value="CGS"/>
    <property type="match status" value="1"/>
</dbReference>
<reference evidence="9" key="2">
    <citation type="submission" date="2022-08" db="UniProtKB">
        <authorList>
            <consortium name="EnsemblMetazoa"/>
        </authorList>
    </citation>
    <scope>IDENTIFICATION</scope>
    <source>
        <strain evidence="9">STECLA/ALBI9_A</strain>
    </source>
</reference>
<dbReference type="GO" id="GO:0030170">
    <property type="term" value="F:pyridoxal phosphate binding"/>
    <property type="evidence" value="ECO:0007669"/>
    <property type="project" value="InterPro"/>
</dbReference>
<dbReference type="EnsemblMetazoa" id="AALB007043-RA">
    <property type="protein sequence ID" value="AALB007043-PA"/>
    <property type="gene ID" value="AALB007043"/>
</dbReference>
<evidence type="ECO:0000313" key="9">
    <source>
        <dbReference type="EnsemblMetazoa" id="AALB007043-PA"/>
    </source>
</evidence>
<dbReference type="STRING" id="7167.A0A182FKJ4"/>
<comment type="similarity">
    <text evidence="3 8">Belongs to the trans-sulfuration enzymes family.</text>
</comment>
<dbReference type="InterPro" id="IPR015421">
    <property type="entry name" value="PyrdxlP-dep_Trfase_major"/>
</dbReference>
<dbReference type="CDD" id="cd00614">
    <property type="entry name" value="CGS_like"/>
    <property type="match status" value="1"/>
</dbReference>
<dbReference type="OrthoDB" id="3512640at2759"/>
<dbReference type="GeneID" id="118464464"/>
<keyword evidence="6" id="KW-0198">Cysteine biosynthesis</keyword>
<dbReference type="VEuPathDB" id="VectorBase:AALB007043"/>
<dbReference type="SUPFAM" id="SSF53383">
    <property type="entry name" value="PLP-dependent transferases"/>
    <property type="match status" value="1"/>
</dbReference>
<evidence type="ECO:0000256" key="1">
    <source>
        <dbReference type="ARBA" id="ARBA00001933"/>
    </source>
</evidence>
<dbReference type="Gene3D" id="3.40.640.10">
    <property type="entry name" value="Type I PLP-dependent aspartate aminotransferase-like (Major domain)"/>
    <property type="match status" value="1"/>
</dbReference>
<protein>
    <recommendedName>
        <fullName evidence="4">cystathionine gamma-lyase</fullName>
        <ecNumber evidence="4">4.4.1.1</ecNumber>
    </recommendedName>
    <alternativeName>
        <fullName evidence="7">Gamma-cystathionase</fullName>
    </alternativeName>
</protein>
<dbReference type="Pfam" id="PF01053">
    <property type="entry name" value="Cys_Met_Meta_PP"/>
    <property type="match status" value="1"/>
</dbReference>
<evidence type="ECO:0000256" key="5">
    <source>
        <dbReference type="ARBA" id="ARBA00022898"/>
    </source>
</evidence>
<proteinExistence type="inferred from homology"/>
<dbReference type="GO" id="GO:0005737">
    <property type="term" value="C:cytoplasm"/>
    <property type="evidence" value="ECO:0007669"/>
    <property type="project" value="TreeGrafter"/>
</dbReference>